<proteinExistence type="inferred from homology"/>
<evidence type="ECO:0000256" key="10">
    <source>
        <dbReference type="ARBA" id="ARBA00023034"/>
    </source>
</evidence>
<keyword evidence="6" id="KW-0812">Transmembrane</keyword>
<keyword evidence="10 13" id="KW-0333">Golgi apparatus</keyword>
<reference evidence="15" key="3">
    <citation type="submission" date="2025-09" db="UniProtKB">
        <authorList>
            <consortium name="Ensembl"/>
        </authorList>
    </citation>
    <scope>IDENTIFICATION</scope>
</reference>
<dbReference type="GeneTree" id="ENSGT00530000063632"/>
<evidence type="ECO:0000256" key="13">
    <source>
        <dbReference type="RuleBase" id="RU368119"/>
    </source>
</evidence>
<evidence type="ECO:0000256" key="5">
    <source>
        <dbReference type="ARBA" id="ARBA00022679"/>
    </source>
</evidence>
<evidence type="ECO:0000256" key="7">
    <source>
        <dbReference type="ARBA" id="ARBA00022723"/>
    </source>
</evidence>
<evidence type="ECO:0000313" key="15">
    <source>
        <dbReference type="Ensembl" id="ENSCSAVP00000006876.1"/>
    </source>
</evidence>
<evidence type="ECO:0000256" key="3">
    <source>
        <dbReference type="ARBA" id="ARBA00006492"/>
    </source>
</evidence>
<comment type="subcellular location">
    <subcellularLocation>
        <location evidence="1 13">Golgi apparatus membrane</location>
        <topology evidence="1 13">Single-pass type II membrane protein</topology>
    </subcellularLocation>
</comment>
<dbReference type="HOGENOM" id="CLU_832457_0_0_1"/>
<reference evidence="15" key="2">
    <citation type="submission" date="2025-08" db="UniProtKB">
        <authorList>
            <consortium name="Ensembl"/>
        </authorList>
    </citation>
    <scope>IDENTIFICATION</scope>
</reference>
<dbReference type="SUPFAM" id="SSF53448">
    <property type="entry name" value="Nucleotide-diphospho-sugar transferases"/>
    <property type="match status" value="1"/>
</dbReference>
<name>H2YNG9_CIOSA</name>
<sequence length="341" mass="38810">MVELKINNKIVNDDHQSNEGRGIHVFVLNQATGQIINNEIFDTFVQGQDELMIQYLKSIDDEHRLLAFAVKDEASLNLGRKAKIHLETLGSNLIGSLGWRGTWVMLCYNNGRLIDETIRKTPDVNKWAEPSVVESQIQPQQLTDYSTCEWIASKEENDRRRNFCSKYEGYGGLCRCDRPHDLYIQARNIPNNRIHDVPVAVIASNRPQYLYRMLMTLLNADGVNKDKIIVFIDGHFVETMEVARLLGVRGIYHTPAGVKAARISQHYKSSLSAIFELNPDSDYAIIIEEDLDIAPDFFSYFNQLLPVFESDESIYCLSAWNDQATAIQVRILACCTGSNRC</sequence>
<comment type="cofactor">
    <cofactor evidence="13">
        <name>Mn(2+)</name>
        <dbReference type="ChEBI" id="CHEBI:29035"/>
    </cofactor>
    <text evidence="13">The cofactor is mostly bound to the substrate.</text>
</comment>
<comment type="catalytic activity">
    <reaction evidence="13">
        <text>N(4)-(alpha-D-Man-(1-&gt;3)-[alpha-D-Man-(1-&gt;3)-[alpha-D-Man-(1-&gt;6)]-alpha-D-Man-(1-&gt;6)]-beta-D-Man-(1-&gt;4)-beta-D-GlcNAc-(1-&gt;4)-beta-D-GlcNAc)-L-asparaginyl-[protein] (N-glucan mannose isomer 5A1,2) + UDP-N-acetyl-alpha-D-glucosamine = N(4)-{beta-D-GlcNAc-(1-&gt;2)-alpha-D-Man-(1-&gt;3)-[alpha-D-Man-(1-&gt;3)-[alpha-D-Man-(1-&gt;6)]-alpha-D-Man-(1-&gt;6)]-beta-D-Man-(1-&gt;4)-beta-D-GlcNAc-(1-&gt;4)-beta-D-GlcNAc}-L-asparaginyl-[protein] + UDP + H(+)</text>
        <dbReference type="Rhea" id="RHEA:11456"/>
        <dbReference type="Rhea" id="RHEA-COMP:14367"/>
        <dbReference type="Rhea" id="RHEA-COMP:14368"/>
        <dbReference type="ChEBI" id="CHEBI:15378"/>
        <dbReference type="ChEBI" id="CHEBI:57705"/>
        <dbReference type="ChEBI" id="CHEBI:58223"/>
        <dbReference type="ChEBI" id="CHEBI:59087"/>
        <dbReference type="ChEBI" id="CHEBI:60625"/>
        <dbReference type="EC" id="2.4.1.101"/>
    </reaction>
</comment>
<dbReference type="AlphaFoldDB" id="H2YNG9"/>
<organism evidence="15 16">
    <name type="scientific">Ciona savignyi</name>
    <name type="common">Pacific transparent sea squirt</name>
    <dbReference type="NCBI Taxonomy" id="51511"/>
    <lineage>
        <taxon>Eukaryota</taxon>
        <taxon>Metazoa</taxon>
        <taxon>Chordata</taxon>
        <taxon>Tunicata</taxon>
        <taxon>Ascidiacea</taxon>
        <taxon>Phlebobranchia</taxon>
        <taxon>Cionidae</taxon>
        <taxon>Ciona</taxon>
    </lineage>
</organism>
<dbReference type="InterPro" id="IPR039477">
    <property type="entry name" value="ILEI/PANDER_dom"/>
</dbReference>
<dbReference type="PANTHER" id="PTHR46396">
    <property type="entry name" value="PROTEIN O-LINKED-MANNOSE BETA-1,2-N-ACETYLGLUCOSAMINYLTRANSFERASE 1"/>
    <property type="match status" value="1"/>
</dbReference>
<dbReference type="GO" id="GO:0016266">
    <property type="term" value="P:protein O-linked glycosylation via N-acetyl-galactosamine"/>
    <property type="evidence" value="ECO:0007669"/>
    <property type="project" value="TreeGrafter"/>
</dbReference>
<keyword evidence="11" id="KW-0472">Membrane</keyword>
<dbReference type="InterPro" id="IPR052463">
    <property type="entry name" value="O-linked_mannose_GnT"/>
</dbReference>
<evidence type="ECO:0000256" key="1">
    <source>
        <dbReference type="ARBA" id="ARBA00004323"/>
    </source>
</evidence>
<dbReference type="GO" id="GO:0047223">
    <property type="term" value="F:beta-1,3-galactosyl-O-glycosyl-glycoprotein beta-1,3-N-acetylglucosaminyltransferase activity"/>
    <property type="evidence" value="ECO:0007669"/>
    <property type="project" value="TreeGrafter"/>
</dbReference>
<keyword evidence="12 13" id="KW-0464">Manganese</keyword>
<dbReference type="UniPathway" id="UPA00378"/>
<dbReference type="InParanoid" id="H2YNG9"/>
<evidence type="ECO:0000256" key="2">
    <source>
        <dbReference type="ARBA" id="ARBA00004922"/>
    </source>
</evidence>
<evidence type="ECO:0000313" key="16">
    <source>
        <dbReference type="Proteomes" id="UP000007875"/>
    </source>
</evidence>
<keyword evidence="9" id="KW-1133">Transmembrane helix</keyword>
<dbReference type="Pfam" id="PF15711">
    <property type="entry name" value="ILEI"/>
    <property type="match status" value="1"/>
</dbReference>
<dbReference type="eggNOG" id="ENOG502QSG3">
    <property type="taxonomic scope" value="Eukaryota"/>
</dbReference>
<evidence type="ECO:0000256" key="4">
    <source>
        <dbReference type="ARBA" id="ARBA00022676"/>
    </source>
</evidence>
<evidence type="ECO:0000256" key="8">
    <source>
        <dbReference type="ARBA" id="ARBA00022968"/>
    </source>
</evidence>
<dbReference type="PANTHER" id="PTHR46396:SF1">
    <property type="entry name" value="PROTEIN O-LINKED-MANNOSE BETA-1,2-N-ACETYLGLUCOSAMINYLTRANSFERASE 1"/>
    <property type="match status" value="1"/>
</dbReference>
<feature type="domain" description="ILEI/PANDER" evidence="14">
    <location>
        <begin position="21"/>
        <end position="109"/>
    </location>
</feature>
<keyword evidence="5" id="KW-0808">Transferase</keyword>
<evidence type="ECO:0000256" key="6">
    <source>
        <dbReference type="ARBA" id="ARBA00022692"/>
    </source>
</evidence>
<dbReference type="InterPro" id="IPR004139">
    <property type="entry name" value="Glyco_trans_13"/>
</dbReference>
<dbReference type="Gene3D" id="3.90.550.10">
    <property type="entry name" value="Spore Coat Polysaccharide Biosynthesis Protein SpsA, Chain A"/>
    <property type="match status" value="1"/>
</dbReference>
<keyword evidence="4 13" id="KW-0328">Glycosyltransferase</keyword>
<dbReference type="InterPro" id="IPR029044">
    <property type="entry name" value="Nucleotide-diphossugar_trans"/>
</dbReference>
<evidence type="ECO:0000256" key="12">
    <source>
        <dbReference type="ARBA" id="ARBA00023211"/>
    </source>
</evidence>
<dbReference type="OMA" id="CEWIASK"/>
<accession>H2YNG9</accession>
<evidence type="ECO:0000256" key="11">
    <source>
        <dbReference type="ARBA" id="ARBA00023136"/>
    </source>
</evidence>
<dbReference type="Pfam" id="PF03071">
    <property type="entry name" value="GNT-I"/>
    <property type="match status" value="1"/>
</dbReference>
<dbReference type="GO" id="GO:0000139">
    <property type="term" value="C:Golgi membrane"/>
    <property type="evidence" value="ECO:0007669"/>
    <property type="project" value="UniProtKB-SubCell"/>
</dbReference>
<comment type="function">
    <text evidence="13">Initiates complex N-linked carbohydrate formation. Essential for the conversion of high-mannose to hybrid and complex N-glycans.</text>
</comment>
<keyword evidence="16" id="KW-1185">Reference proteome</keyword>
<keyword evidence="7 13" id="KW-0479">Metal-binding</keyword>
<dbReference type="PROSITE" id="PS52031">
    <property type="entry name" value="GG_LECTIN"/>
    <property type="match status" value="1"/>
</dbReference>
<comment type="similarity">
    <text evidence="3 13">Belongs to the glycosyltransferase 13 family.</text>
</comment>
<evidence type="ECO:0000256" key="9">
    <source>
        <dbReference type="ARBA" id="ARBA00022989"/>
    </source>
</evidence>
<protein>
    <recommendedName>
        <fullName evidence="13">Alpha-1,3-mannosyl-glycoprotein 2-beta-N-acetylglucosaminyltransferase</fullName>
        <shortName evidence="13">GNT-I</shortName>
        <shortName evidence="13">GlcNAc-T I</shortName>
        <ecNumber evidence="13">2.4.1.101</ecNumber>
    </recommendedName>
    <alternativeName>
        <fullName evidence="13">N-glycosyl-oligosaccharide-glycoprotein N-acetylglucosaminyltransferase I</fullName>
    </alternativeName>
</protein>
<evidence type="ECO:0000259" key="14">
    <source>
        <dbReference type="Pfam" id="PF15711"/>
    </source>
</evidence>
<dbReference type="GO" id="GO:0030145">
    <property type="term" value="F:manganese ion binding"/>
    <property type="evidence" value="ECO:0007669"/>
    <property type="project" value="UniProtKB-UniRule"/>
</dbReference>
<dbReference type="Proteomes" id="UP000007875">
    <property type="component" value="Unassembled WGS sequence"/>
</dbReference>
<dbReference type="EC" id="2.4.1.101" evidence="13"/>
<keyword evidence="8 13" id="KW-0735">Signal-anchor</keyword>
<reference evidence="16" key="1">
    <citation type="submission" date="2003-08" db="EMBL/GenBank/DDBJ databases">
        <authorList>
            <person name="Birren B."/>
            <person name="Nusbaum C."/>
            <person name="Abebe A."/>
            <person name="Abouelleil A."/>
            <person name="Adekoya E."/>
            <person name="Ait-zahra M."/>
            <person name="Allen N."/>
            <person name="Allen T."/>
            <person name="An P."/>
            <person name="Anderson M."/>
            <person name="Anderson S."/>
            <person name="Arachchi H."/>
            <person name="Armbruster J."/>
            <person name="Bachantsang P."/>
            <person name="Baldwin J."/>
            <person name="Barry A."/>
            <person name="Bayul T."/>
            <person name="Blitshsteyn B."/>
            <person name="Bloom T."/>
            <person name="Blye J."/>
            <person name="Boguslavskiy L."/>
            <person name="Borowsky M."/>
            <person name="Boukhgalter B."/>
            <person name="Brunache A."/>
            <person name="Butler J."/>
            <person name="Calixte N."/>
            <person name="Calvo S."/>
            <person name="Camarata J."/>
            <person name="Campo K."/>
            <person name="Chang J."/>
            <person name="Cheshatsang Y."/>
            <person name="Citroen M."/>
            <person name="Collymore A."/>
            <person name="Considine T."/>
            <person name="Cook A."/>
            <person name="Cooke P."/>
            <person name="Corum B."/>
            <person name="Cuomo C."/>
            <person name="David R."/>
            <person name="Dawoe T."/>
            <person name="Degray S."/>
            <person name="Dodge S."/>
            <person name="Dooley K."/>
            <person name="Dorje P."/>
            <person name="Dorjee K."/>
            <person name="Dorris L."/>
            <person name="Duffey N."/>
            <person name="Dupes A."/>
            <person name="Elkins T."/>
            <person name="Engels R."/>
            <person name="Erickson J."/>
            <person name="Farina A."/>
            <person name="Faro S."/>
            <person name="Ferreira P."/>
            <person name="Fischer H."/>
            <person name="Fitzgerald M."/>
            <person name="Foley K."/>
            <person name="Gage D."/>
            <person name="Galagan J."/>
            <person name="Gearin G."/>
            <person name="Gnerre S."/>
            <person name="Gnirke A."/>
            <person name="Goyette A."/>
            <person name="Graham J."/>
            <person name="Grandbois E."/>
            <person name="Gyaltsen K."/>
            <person name="Hafez N."/>
            <person name="Hagopian D."/>
            <person name="Hagos B."/>
            <person name="Hall J."/>
            <person name="Hatcher B."/>
            <person name="Heller A."/>
            <person name="Higgins H."/>
            <person name="Honan T."/>
            <person name="Horn A."/>
            <person name="Houde N."/>
            <person name="Hughes L."/>
            <person name="Hulme W."/>
            <person name="Husby E."/>
            <person name="Iliev I."/>
            <person name="Jaffe D."/>
            <person name="Jones C."/>
            <person name="Kamal M."/>
            <person name="Kamat A."/>
            <person name="Kamvysselis M."/>
            <person name="Karlsson E."/>
            <person name="Kells C."/>
            <person name="Kieu A."/>
            <person name="Kisner P."/>
            <person name="Kodira C."/>
            <person name="Kulbokas E."/>
            <person name="Labutti K."/>
            <person name="Lama D."/>
            <person name="Landers T."/>
            <person name="Leger J."/>
            <person name="Levine S."/>
            <person name="Lewis D."/>
            <person name="Lewis T."/>
            <person name="Lindblad-toh K."/>
            <person name="Liu X."/>
            <person name="Lokyitsang T."/>
            <person name="Lokyitsang Y."/>
            <person name="Lucien O."/>
            <person name="Lui A."/>
            <person name="Ma L.J."/>
            <person name="Mabbitt R."/>
            <person name="Macdonald J."/>
            <person name="Maclean C."/>
            <person name="Major J."/>
            <person name="Manning J."/>
            <person name="Marabella R."/>
            <person name="Maru K."/>
            <person name="Matthews C."/>
            <person name="Mauceli E."/>
            <person name="Mccarthy M."/>
            <person name="Mcdonough S."/>
            <person name="Mcghee T."/>
            <person name="Meldrim J."/>
            <person name="Meneus L."/>
            <person name="Mesirov J."/>
            <person name="Mihalev A."/>
            <person name="Mihova T."/>
            <person name="Mikkelsen T."/>
            <person name="Mlenga V."/>
            <person name="Moru K."/>
            <person name="Mozes J."/>
            <person name="Mulrain L."/>
            <person name="Munson G."/>
            <person name="Naylor J."/>
            <person name="Newes C."/>
            <person name="Nguyen C."/>
            <person name="Nguyen N."/>
            <person name="Nguyen T."/>
            <person name="Nicol R."/>
            <person name="Nielsen C."/>
            <person name="Nizzari M."/>
            <person name="Norbu C."/>
            <person name="Norbu N."/>
            <person name="O'donnell P."/>
            <person name="Okoawo O."/>
            <person name="O'leary S."/>
            <person name="Omotosho B."/>
            <person name="O'neill K."/>
            <person name="Osman S."/>
            <person name="Parker S."/>
            <person name="Perrin D."/>
            <person name="Phunkhang P."/>
            <person name="Piqani B."/>
            <person name="Purcell S."/>
            <person name="Rachupka T."/>
            <person name="Ramasamy U."/>
            <person name="Rameau R."/>
            <person name="Ray V."/>
            <person name="Raymond C."/>
            <person name="Retta R."/>
            <person name="Richardson S."/>
            <person name="Rise C."/>
            <person name="Rodriguez J."/>
            <person name="Rogers J."/>
            <person name="Rogov P."/>
            <person name="Rutman M."/>
            <person name="Schupbach R."/>
            <person name="Seaman C."/>
            <person name="Settipalli S."/>
            <person name="Sharpe T."/>
            <person name="Sheridan J."/>
            <person name="Sherpa N."/>
            <person name="Shi J."/>
            <person name="Smirnov S."/>
            <person name="Smith C."/>
            <person name="Sougnez C."/>
            <person name="Spencer B."/>
            <person name="Stalker J."/>
            <person name="Stange-thomann N."/>
            <person name="Stavropoulos S."/>
            <person name="Stetson K."/>
            <person name="Stone C."/>
            <person name="Stone S."/>
            <person name="Stubbs M."/>
            <person name="Talamas J."/>
            <person name="Tchuinga P."/>
            <person name="Tenzing P."/>
            <person name="Tesfaye S."/>
            <person name="Theodore J."/>
            <person name="Thoulutsang Y."/>
            <person name="Topham K."/>
            <person name="Towey S."/>
            <person name="Tsamla T."/>
            <person name="Tsomo N."/>
            <person name="Vallee D."/>
            <person name="Vassiliev H."/>
            <person name="Venkataraman V."/>
            <person name="Vinson J."/>
            <person name="Vo A."/>
            <person name="Wade C."/>
            <person name="Wang S."/>
            <person name="Wangchuk T."/>
            <person name="Wangdi T."/>
            <person name="Whittaker C."/>
            <person name="Wilkinson J."/>
            <person name="Wu Y."/>
            <person name="Wyman D."/>
            <person name="Yadav S."/>
            <person name="Yang S."/>
            <person name="Yang X."/>
            <person name="Yeager S."/>
            <person name="Yee E."/>
            <person name="Young G."/>
            <person name="Zainoun J."/>
            <person name="Zembeck L."/>
            <person name="Zimmer A."/>
            <person name="Zody M."/>
            <person name="Lander E."/>
        </authorList>
    </citation>
    <scope>NUCLEOTIDE SEQUENCE [LARGE SCALE GENOMIC DNA]</scope>
</reference>
<dbReference type="GO" id="GO:0003827">
    <property type="term" value="F:alpha-1,3-mannosylglycoprotein 2-beta-N-acetylglucosaminyltransferase activity"/>
    <property type="evidence" value="ECO:0007669"/>
    <property type="project" value="UniProtKB-UniRule"/>
</dbReference>
<comment type="pathway">
    <text evidence="2 13">Protein modification; protein glycosylation.</text>
</comment>
<dbReference type="Ensembl" id="ENSCSAVT00000006963.1">
    <property type="protein sequence ID" value="ENSCSAVP00000006876.1"/>
    <property type="gene ID" value="ENSCSAVG00000004104.1"/>
</dbReference>
<dbReference type="STRING" id="51511.ENSCSAVP00000006876"/>